<dbReference type="InParanoid" id="A0A1S4E1R6"/>
<dbReference type="Gramene" id="MELO3C020760.2.1">
    <property type="protein sequence ID" value="MELO3C020760.2.1"/>
    <property type="gene ID" value="MELO3C020760.2"/>
</dbReference>
<gene>
    <name evidence="3" type="primary">LOC103497278</name>
</gene>
<evidence type="ECO:0000313" key="2">
    <source>
        <dbReference type="Proteomes" id="UP001652600"/>
    </source>
</evidence>
<name>A0A1S4E1R6_CUCME</name>
<evidence type="ECO:0000256" key="1">
    <source>
        <dbReference type="ARBA" id="ARBA00006974"/>
    </source>
</evidence>
<dbReference type="KEGG" id="cmo:103497278"/>
<comment type="similarity">
    <text evidence="1">Belongs to the ARG7 family.</text>
</comment>
<reference evidence="3" key="1">
    <citation type="submission" date="2025-08" db="UniProtKB">
        <authorList>
            <consortium name="RefSeq"/>
        </authorList>
    </citation>
    <scope>IDENTIFICATION</scope>
    <source>
        <tissue evidence="3">Stem</tissue>
    </source>
</reference>
<dbReference type="PANTHER" id="PTHR31929">
    <property type="entry name" value="SAUR-LIKE AUXIN-RESPONSIVE PROTEIN FAMILY-RELATED"/>
    <property type="match status" value="1"/>
</dbReference>
<dbReference type="RefSeq" id="XP_016902167.2">
    <property type="nucleotide sequence ID" value="XM_017046678.2"/>
</dbReference>
<sequence>MGIRLPSVLLSAAKQVLKMQSVSARCQSIVPKGHIPVYVGETDRKRFFVPISYLSQPSFIDLLNKAEEEFGFSHPTGGLRIPCKEEAFIDVTSKLQSS</sequence>
<dbReference type="Proteomes" id="UP001652600">
    <property type="component" value="Chromosome 11"/>
</dbReference>
<protein>
    <submittedName>
        <fullName evidence="3">Auxin-responsive protein SAUR21-like</fullName>
    </submittedName>
</protein>
<dbReference type="Pfam" id="PF02519">
    <property type="entry name" value="Auxin_inducible"/>
    <property type="match status" value="1"/>
</dbReference>
<dbReference type="GO" id="GO:0009733">
    <property type="term" value="P:response to auxin"/>
    <property type="evidence" value="ECO:0007669"/>
    <property type="project" value="InterPro"/>
</dbReference>
<dbReference type="GeneID" id="103497278"/>
<dbReference type="AlphaFoldDB" id="A0A1S4E1R6"/>
<accession>A0A1S4E1R6</accession>
<keyword evidence="2" id="KW-1185">Reference proteome</keyword>
<organism evidence="2 3">
    <name type="scientific">Cucumis melo</name>
    <name type="common">Muskmelon</name>
    <dbReference type="NCBI Taxonomy" id="3656"/>
    <lineage>
        <taxon>Eukaryota</taxon>
        <taxon>Viridiplantae</taxon>
        <taxon>Streptophyta</taxon>
        <taxon>Embryophyta</taxon>
        <taxon>Tracheophyta</taxon>
        <taxon>Spermatophyta</taxon>
        <taxon>Magnoliopsida</taxon>
        <taxon>eudicotyledons</taxon>
        <taxon>Gunneridae</taxon>
        <taxon>Pentapetalae</taxon>
        <taxon>rosids</taxon>
        <taxon>fabids</taxon>
        <taxon>Cucurbitales</taxon>
        <taxon>Cucurbitaceae</taxon>
        <taxon>Benincaseae</taxon>
        <taxon>Cucumis</taxon>
    </lineage>
</organism>
<evidence type="ECO:0000313" key="3">
    <source>
        <dbReference type="RefSeq" id="XP_016902167.2"/>
    </source>
</evidence>
<proteinExistence type="inferred from homology"/>
<dbReference type="InterPro" id="IPR003676">
    <property type="entry name" value="SAUR_fam"/>
</dbReference>